<feature type="transmembrane region" description="Helical" evidence="1">
    <location>
        <begin position="205"/>
        <end position="224"/>
    </location>
</feature>
<evidence type="ECO:0000313" key="2">
    <source>
        <dbReference type="EMBL" id="PJI93203.1"/>
    </source>
</evidence>
<name>A0A2M8WQK3_9RHOB</name>
<evidence type="ECO:0000256" key="1">
    <source>
        <dbReference type="SAM" id="Phobius"/>
    </source>
</evidence>
<keyword evidence="3" id="KW-1185">Reference proteome</keyword>
<protein>
    <submittedName>
        <fullName evidence="2">Uncharacterized protein</fullName>
    </submittedName>
</protein>
<keyword evidence="1" id="KW-0472">Membrane</keyword>
<organism evidence="2 3">
    <name type="scientific">Yoonia maricola</name>
    <dbReference type="NCBI Taxonomy" id="420999"/>
    <lineage>
        <taxon>Bacteria</taxon>
        <taxon>Pseudomonadati</taxon>
        <taxon>Pseudomonadota</taxon>
        <taxon>Alphaproteobacteria</taxon>
        <taxon>Rhodobacterales</taxon>
        <taxon>Paracoccaceae</taxon>
        <taxon>Yoonia</taxon>
    </lineage>
</organism>
<dbReference type="AlphaFoldDB" id="A0A2M8WQK3"/>
<keyword evidence="1" id="KW-0812">Transmembrane</keyword>
<dbReference type="EMBL" id="PGTY01000001">
    <property type="protein sequence ID" value="PJI93203.1"/>
    <property type="molecule type" value="Genomic_DNA"/>
</dbReference>
<accession>A0A2M8WQK3</accession>
<evidence type="ECO:0000313" key="3">
    <source>
        <dbReference type="Proteomes" id="UP000228531"/>
    </source>
</evidence>
<dbReference type="OrthoDB" id="9939239at2"/>
<dbReference type="RefSeq" id="WP_100367927.1">
    <property type="nucleotide sequence ID" value="NZ_PGTY01000001.1"/>
</dbReference>
<sequence>MPKEIDREPRPLRKNLESVRITFEELTQLLERLSISHAEIEATSNGAKFEGLSDIKSAPARFAGNPFIQIPSGTNGELAAKASIEFHNETTEVSAGWYKGGNTHSSADDALANTLYEELKPFESTFFKRLSWLQSKIMGAIFIGIAALLLNTRIENTVLLGGGLLLTGISSVSLIAIWLIRDSLGKAAAVSYNPRETFWQRHGESSIVGIFSSVVTGVIVWYLTSP</sequence>
<proteinExistence type="predicted"/>
<dbReference type="Proteomes" id="UP000228531">
    <property type="component" value="Unassembled WGS sequence"/>
</dbReference>
<feature type="transmembrane region" description="Helical" evidence="1">
    <location>
        <begin position="137"/>
        <end position="154"/>
    </location>
</feature>
<keyword evidence="1" id="KW-1133">Transmembrane helix</keyword>
<comment type="caution">
    <text evidence="2">The sequence shown here is derived from an EMBL/GenBank/DDBJ whole genome shotgun (WGS) entry which is preliminary data.</text>
</comment>
<gene>
    <name evidence="2" type="ORF">BC777_2074</name>
</gene>
<reference evidence="2 3" key="1">
    <citation type="submission" date="2017-11" db="EMBL/GenBank/DDBJ databases">
        <title>Genomic Encyclopedia of Archaeal and Bacterial Type Strains, Phase II (KMG-II): From Individual Species to Whole Genera.</title>
        <authorList>
            <person name="Goeker M."/>
        </authorList>
    </citation>
    <scope>NUCLEOTIDE SEQUENCE [LARGE SCALE GENOMIC DNA]</scope>
    <source>
        <strain evidence="2 3">DSM 29128</strain>
    </source>
</reference>
<feature type="transmembrane region" description="Helical" evidence="1">
    <location>
        <begin position="160"/>
        <end position="180"/>
    </location>
</feature>